<dbReference type="Proteomes" id="UP000054858">
    <property type="component" value="Unassembled WGS sequence"/>
</dbReference>
<dbReference type="EMBL" id="LNYP01000007">
    <property type="protein sequence ID" value="KTD43589.1"/>
    <property type="molecule type" value="Genomic_DNA"/>
</dbReference>
<keyword evidence="2" id="KW-0813">Transport</keyword>
<gene>
    <name evidence="8" type="ORF">Loak_0565</name>
</gene>
<keyword evidence="3 6" id="KW-0812">Transmembrane</keyword>
<accession>A0A0W0XG70</accession>
<evidence type="ECO:0000256" key="6">
    <source>
        <dbReference type="SAM" id="Phobius"/>
    </source>
</evidence>
<dbReference type="GO" id="GO:0015093">
    <property type="term" value="F:ferrous iron transmembrane transporter activity"/>
    <property type="evidence" value="ECO:0007669"/>
    <property type="project" value="TreeGrafter"/>
</dbReference>
<name>A0A0W0XG70_9GAMM</name>
<dbReference type="GO" id="GO:0015086">
    <property type="term" value="F:cadmium ion transmembrane transporter activity"/>
    <property type="evidence" value="ECO:0007669"/>
    <property type="project" value="TreeGrafter"/>
</dbReference>
<evidence type="ECO:0000256" key="4">
    <source>
        <dbReference type="ARBA" id="ARBA00022989"/>
    </source>
</evidence>
<evidence type="ECO:0000259" key="7">
    <source>
        <dbReference type="Pfam" id="PF01545"/>
    </source>
</evidence>
<dbReference type="PANTHER" id="PTHR43840">
    <property type="entry name" value="MITOCHONDRIAL METAL TRANSPORTER 1-RELATED"/>
    <property type="match status" value="1"/>
</dbReference>
<organism evidence="8 9">
    <name type="scientific">Legionella oakridgensis</name>
    <dbReference type="NCBI Taxonomy" id="29423"/>
    <lineage>
        <taxon>Bacteria</taxon>
        <taxon>Pseudomonadati</taxon>
        <taxon>Pseudomonadota</taxon>
        <taxon>Gammaproteobacteria</taxon>
        <taxon>Legionellales</taxon>
        <taxon>Legionellaceae</taxon>
        <taxon>Legionella</taxon>
    </lineage>
</organism>
<proteinExistence type="predicted"/>
<sequence length="308" mass="35270">MDIKKIEIFSLRLSFAGIVIVTFFTAIAGIITHSDMMILNAMLALVDVAVTLAVIGTVKLLQRPRSKQYHFGYYKFEPLIVAVESALIIIVCIESILHAIKALIHHNHLFNYEIGLSVAIINILVGLMVYGWLRHAARRVYSEVLRVECVAWYISIIIDLIIFLGFTVAFAIHYYKIESLIAYSAYIDPSLTFIIVSCIIWEPIQLFTNSIGQLIDSKPNAIDEYALLQDIMAQAELLNIKINKSKLDIRQAGRALFIYFFYLPNQIENEQKIYEFSRLSARIVQQKYIDFIVHFQGIPTDFKNEDKP</sequence>
<dbReference type="Gene3D" id="1.20.1510.10">
    <property type="entry name" value="Cation efflux protein transmembrane domain"/>
    <property type="match status" value="1"/>
</dbReference>
<reference evidence="8 9" key="1">
    <citation type="submission" date="2015-11" db="EMBL/GenBank/DDBJ databases">
        <title>Genomic analysis of 38 Legionella species identifies large and diverse effector repertoires.</title>
        <authorList>
            <person name="Burstein D."/>
            <person name="Amaro F."/>
            <person name="Zusman T."/>
            <person name="Lifshitz Z."/>
            <person name="Cohen O."/>
            <person name="Gilbert J.A."/>
            <person name="Pupko T."/>
            <person name="Shuman H.A."/>
            <person name="Segal G."/>
        </authorList>
    </citation>
    <scope>NUCLEOTIDE SEQUENCE [LARGE SCALE GENOMIC DNA]</scope>
    <source>
        <strain evidence="8 9">Oak Ridge-10</strain>
    </source>
</reference>
<feature type="transmembrane region" description="Helical" evidence="6">
    <location>
        <begin position="79"/>
        <end position="100"/>
    </location>
</feature>
<dbReference type="InterPro" id="IPR027469">
    <property type="entry name" value="Cation_efflux_TMD_sf"/>
</dbReference>
<protein>
    <submittedName>
        <fullName evidence="8">Cation efflux protein</fullName>
    </submittedName>
</protein>
<keyword evidence="5 6" id="KW-0472">Membrane</keyword>
<feature type="transmembrane region" description="Helical" evidence="6">
    <location>
        <begin position="37"/>
        <end position="58"/>
    </location>
</feature>
<comment type="subcellular location">
    <subcellularLocation>
        <location evidence="1">Membrane</location>
        <topology evidence="1">Multi-pass membrane protein</topology>
    </subcellularLocation>
</comment>
<dbReference type="GO" id="GO:0015341">
    <property type="term" value="F:zinc efflux antiporter activity"/>
    <property type="evidence" value="ECO:0007669"/>
    <property type="project" value="TreeGrafter"/>
</dbReference>
<dbReference type="PATRIC" id="fig|29423.5.peg.587"/>
<dbReference type="SUPFAM" id="SSF161111">
    <property type="entry name" value="Cation efflux protein transmembrane domain-like"/>
    <property type="match status" value="1"/>
</dbReference>
<evidence type="ECO:0000256" key="1">
    <source>
        <dbReference type="ARBA" id="ARBA00004141"/>
    </source>
</evidence>
<evidence type="ECO:0000256" key="2">
    <source>
        <dbReference type="ARBA" id="ARBA00022448"/>
    </source>
</evidence>
<dbReference type="AlphaFoldDB" id="A0A0W0XG70"/>
<dbReference type="GO" id="GO:0005886">
    <property type="term" value="C:plasma membrane"/>
    <property type="evidence" value="ECO:0007669"/>
    <property type="project" value="TreeGrafter"/>
</dbReference>
<feature type="transmembrane region" description="Helical" evidence="6">
    <location>
        <begin position="12"/>
        <end position="31"/>
    </location>
</feature>
<evidence type="ECO:0000256" key="5">
    <source>
        <dbReference type="ARBA" id="ARBA00023136"/>
    </source>
</evidence>
<dbReference type="InterPro" id="IPR050291">
    <property type="entry name" value="CDF_Transporter"/>
</dbReference>
<feature type="transmembrane region" description="Helical" evidence="6">
    <location>
        <begin position="112"/>
        <end position="133"/>
    </location>
</feature>
<evidence type="ECO:0000256" key="3">
    <source>
        <dbReference type="ARBA" id="ARBA00022692"/>
    </source>
</evidence>
<dbReference type="InterPro" id="IPR058533">
    <property type="entry name" value="Cation_efflux_TM"/>
</dbReference>
<dbReference type="GO" id="GO:0006882">
    <property type="term" value="P:intracellular zinc ion homeostasis"/>
    <property type="evidence" value="ECO:0007669"/>
    <property type="project" value="TreeGrafter"/>
</dbReference>
<feature type="transmembrane region" description="Helical" evidence="6">
    <location>
        <begin position="181"/>
        <end position="201"/>
    </location>
</feature>
<comment type="caution">
    <text evidence="8">The sequence shown here is derived from an EMBL/GenBank/DDBJ whole genome shotgun (WGS) entry which is preliminary data.</text>
</comment>
<keyword evidence="4 6" id="KW-1133">Transmembrane helix</keyword>
<dbReference type="PANTHER" id="PTHR43840:SF15">
    <property type="entry name" value="MITOCHONDRIAL METAL TRANSPORTER 1-RELATED"/>
    <property type="match status" value="1"/>
</dbReference>
<feature type="transmembrane region" description="Helical" evidence="6">
    <location>
        <begin position="153"/>
        <end position="175"/>
    </location>
</feature>
<evidence type="ECO:0000313" key="9">
    <source>
        <dbReference type="Proteomes" id="UP000054858"/>
    </source>
</evidence>
<evidence type="ECO:0000313" key="8">
    <source>
        <dbReference type="EMBL" id="KTD43589.1"/>
    </source>
</evidence>
<feature type="domain" description="Cation efflux protein transmembrane" evidence="7">
    <location>
        <begin position="12"/>
        <end position="214"/>
    </location>
</feature>
<dbReference type="Pfam" id="PF01545">
    <property type="entry name" value="Cation_efflux"/>
    <property type="match status" value="1"/>
</dbReference>
<dbReference type="RefSeq" id="WP_025384903.1">
    <property type="nucleotide sequence ID" value="NZ_LCUA01000021.1"/>
</dbReference>